<dbReference type="PROSITE" id="PS51217">
    <property type="entry name" value="UVRD_HELICASE_CTER"/>
    <property type="match status" value="1"/>
</dbReference>
<evidence type="ECO:0000256" key="13">
    <source>
        <dbReference type="ARBA" id="ARBA00034808"/>
    </source>
</evidence>
<dbReference type="EMBL" id="LR134408">
    <property type="protein sequence ID" value="VEH72374.1"/>
    <property type="molecule type" value="Genomic_DNA"/>
</dbReference>
<evidence type="ECO:0000259" key="16">
    <source>
        <dbReference type="PROSITE" id="PS51198"/>
    </source>
</evidence>
<dbReference type="InterPro" id="IPR011604">
    <property type="entry name" value="PDDEXK-like_dom_sf"/>
</dbReference>
<dbReference type="GO" id="GO:0016787">
    <property type="term" value="F:hydrolase activity"/>
    <property type="evidence" value="ECO:0007669"/>
    <property type="project" value="UniProtKB-KW"/>
</dbReference>
<evidence type="ECO:0000256" key="1">
    <source>
        <dbReference type="ARBA" id="ARBA00009922"/>
    </source>
</evidence>
<evidence type="ECO:0000256" key="3">
    <source>
        <dbReference type="ARBA" id="ARBA00022741"/>
    </source>
</evidence>
<dbReference type="InterPro" id="IPR014016">
    <property type="entry name" value="UvrD-like_ATP-bd"/>
</dbReference>
<dbReference type="GO" id="GO:0003678">
    <property type="term" value="F:DNA helicase activity"/>
    <property type="evidence" value="ECO:0007669"/>
    <property type="project" value="UniProtKB-EC"/>
</dbReference>
<comment type="catalytic activity">
    <reaction evidence="12">
        <text>Couples ATP hydrolysis with the unwinding of duplex DNA by translocating in the 3'-5' direction.</text>
        <dbReference type="EC" id="5.6.2.4"/>
    </reaction>
</comment>
<keyword evidence="10" id="KW-0234">DNA repair</keyword>
<evidence type="ECO:0000256" key="15">
    <source>
        <dbReference type="PROSITE-ProRule" id="PRU00560"/>
    </source>
</evidence>
<dbReference type="Gene3D" id="1.10.486.10">
    <property type="entry name" value="PCRA, domain 4"/>
    <property type="match status" value="1"/>
</dbReference>
<evidence type="ECO:0000256" key="6">
    <source>
        <dbReference type="ARBA" id="ARBA00022806"/>
    </source>
</evidence>
<evidence type="ECO:0000256" key="14">
    <source>
        <dbReference type="ARBA" id="ARBA00048988"/>
    </source>
</evidence>
<sequence length="1047" mass="114323">MTYNPHSTARAGVVLPPSPEVRLIARTPSAYARSWPVELPETGTWKVTGTAGTGVSSFLIDTVIHALDRAQETGADPSGILVVAASKESGARLRRELSERLEDYAAQSSMVRSIHSLAFALLRSASDEELRLITGAEQDAVIRELLEGHAESGHGDWPEEVRPALEYVGFARQLRDFLLRSIERGLSPADLESLGAKYGRGMWSAAGTFLREYERVQALSGAHSYSAAELVNQVLLRPELTSSHPWHTIVVDDAQLLDPTAGKLISRLASDAQLLVIGGDADQSVFAFRGANSQFLEEFPAENSVELSQPHRSGSPACVSIVDSEGRLRDVVADTVRRRHLDDGVQWRDIAVIVRSTADIGQMRRTLLAAGVPVHISPTDVILAEQRLVSAMLLALRALEEDLSNAELEELLTGPVGGADPVTLRRLIRGLRRWAPDTRGMDSLRELLHGELPDFNGQLTEREFSILERVRAVLAAGRQAIQAQASVEEILWEVWSATELDMRLQTSALRGGATGSQADRDLDAMMALFDAAGDYSERRPGSSLQSFLTHITEQELPTGVRDRRTAIPQAVEIITAHGAVGREWDTVIVAGAQEGAWPSLGETGSIFGQEDLIDLLDRDIEPDTPVSHIASRLAEERRLFHVATTRHRSRLLIAAVENSNEDAFAEPSRFIAEFTGRGVDVPGTMARREASRALRATQFPRELGLDVPEPAPVSLRDGLEVDPLDVAVLSVPSFVAQLRRVVTNPESGEAERRQAARQLARLAQAGIPGAHPDQWFSARSVASHTQLRGSKSLSPSRVEALLNCPLKAIVGNLAEDPSGAEHLLRGTMAHAFLEAIGRGMDAEKARLLVMEAYELILDVPQWQLQSKLEEFSRLLERTQQWAQQSEVKNELAGVEVPVYVEVAPDIRVGGFMDRLMKDGDGNYLVVDLKTGKSAATQAEAEENRQLMTYQLALSRGSFDGQRVRDGEGMPRAGGVLVYPGKDSSKITTRTQSQLTAEALEEFSALLPSLAAELRGPQLTARTNKDCDKCPIRTICPVQEEGKMTIHA</sequence>
<comment type="similarity">
    <text evidence="1">Belongs to the helicase family. UvrD subfamily.</text>
</comment>
<keyword evidence="6 15" id="KW-0347">Helicase</keyword>
<protein>
    <recommendedName>
        <fullName evidence="13">DNA 3'-5' helicase</fullName>
        <ecNumber evidence="13">5.6.2.4</ecNumber>
    </recommendedName>
</protein>
<reference evidence="18 19" key="1">
    <citation type="submission" date="2018-12" db="EMBL/GenBank/DDBJ databases">
        <authorList>
            <consortium name="Pathogen Informatics"/>
        </authorList>
    </citation>
    <scope>NUCLEOTIDE SEQUENCE [LARGE SCALE GENOMIC DNA]</scope>
    <source>
        <strain evidence="18 19">NCTC934</strain>
    </source>
</reference>
<keyword evidence="5 15" id="KW-0378">Hydrolase</keyword>
<dbReference type="Pfam" id="PF00580">
    <property type="entry name" value="UvrD-helicase"/>
    <property type="match status" value="1"/>
</dbReference>
<evidence type="ECO:0000256" key="10">
    <source>
        <dbReference type="ARBA" id="ARBA00023204"/>
    </source>
</evidence>
<dbReference type="PROSITE" id="PS51198">
    <property type="entry name" value="UVRD_HELICASE_ATP_BIND"/>
    <property type="match status" value="1"/>
</dbReference>
<feature type="domain" description="UvrD-like helicase ATP-binding" evidence="16">
    <location>
        <begin position="28"/>
        <end position="314"/>
    </location>
</feature>
<keyword evidence="19" id="KW-1185">Reference proteome</keyword>
<dbReference type="PANTHER" id="PTHR11070:SF59">
    <property type="entry name" value="DNA 3'-5' HELICASE"/>
    <property type="match status" value="1"/>
</dbReference>
<dbReference type="Gene3D" id="3.90.320.10">
    <property type="match status" value="1"/>
</dbReference>
<dbReference type="InterPro" id="IPR038726">
    <property type="entry name" value="PDDEXK_AddAB-type"/>
</dbReference>
<evidence type="ECO:0000256" key="12">
    <source>
        <dbReference type="ARBA" id="ARBA00034617"/>
    </source>
</evidence>
<dbReference type="Gene3D" id="1.10.10.160">
    <property type="match status" value="1"/>
</dbReference>
<dbReference type="Gene3D" id="3.40.50.300">
    <property type="entry name" value="P-loop containing nucleotide triphosphate hydrolases"/>
    <property type="match status" value="1"/>
</dbReference>
<evidence type="ECO:0000256" key="4">
    <source>
        <dbReference type="ARBA" id="ARBA00022763"/>
    </source>
</evidence>
<dbReference type="Pfam" id="PF12705">
    <property type="entry name" value="PDDEXK_1"/>
    <property type="match status" value="1"/>
</dbReference>
<keyword evidence="3 15" id="KW-0547">Nucleotide-binding</keyword>
<dbReference type="InterPro" id="IPR013986">
    <property type="entry name" value="DExx_box_DNA_helicase_dom_sf"/>
</dbReference>
<evidence type="ECO:0000313" key="19">
    <source>
        <dbReference type="Proteomes" id="UP000280707"/>
    </source>
</evidence>
<feature type="binding site" evidence="15">
    <location>
        <begin position="49"/>
        <end position="56"/>
    </location>
    <ligand>
        <name>ATP</name>
        <dbReference type="ChEBI" id="CHEBI:30616"/>
    </ligand>
</feature>
<evidence type="ECO:0000256" key="5">
    <source>
        <dbReference type="ARBA" id="ARBA00022801"/>
    </source>
</evidence>
<evidence type="ECO:0000256" key="8">
    <source>
        <dbReference type="ARBA" id="ARBA00022840"/>
    </source>
</evidence>
<keyword evidence="7" id="KW-0269">Exonuclease</keyword>
<keyword evidence="4" id="KW-0227">DNA damage</keyword>
<evidence type="ECO:0000256" key="9">
    <source>
        <dbReference type="ARBA" id="ARBA00023125"/>
    </source>
</evidence>
<keyword evidence="2" id="KW-0540">Nuclease</keyword>
<proteinExistence type="inferred from homology"/>
<keyword evidence="8 15" id="KW-0067">ATP-binding</keyword>
<evidence type="ECO:0000256" key="11">
    <source>
        <dbReference type="ARBA" id="ARBA00023235"/>
    </source>
</evidence>
<dbReference type="InterPro" id="IPR000212">
    <property type="entry name" value="DNA_helicase_UvrD/REP"/>
</dbReference>
<evidence type="ECO:0000313" key="18">
    <source>
        <dbReference type="EMBL" id="VEH72374.1"/>
    </source>
</evidence>
<dbReference type="Gene3D" id="3.30.160.800">
    <property type="match status" value="1"/>
</dbReference>
<keyword evidence="9" id="KW-0238">DNA-binding</keyword>
<dbReference type="SUPFAM" id="SSF52540">
    <property type="entry name" value="P-loop containing nucleoside triphosphate hydrolases"/>
    <property type="match status" value="1"/>
</dbReference>
<dbReference type="Pfam" id="PF13361">
    <property type="entry name" value="UvrD_C"/>
    <property type="match status" value="1"/>
</dbReference>
<dbReference type="EC" id="5.6.2.4" evidence="13"/>
<evidence type="ECO:0000256" key="7">
    <source>
        <dbReference type="ARBA" id="ARBA00022839"/>
    </source>
</evidence>
<keyword evidence="11" id="KW-0413">Isomerase</keyword>
<dbReference type="PANTHER" id="PTHR11070">
    <property type="entry name" value="UVRD / RECB / PCRA DNA HELICASE FAMILY MEMBER"/>
    <property type="match status" value="1"/>
</dbReference>
<name>A0ABY6TDN5_9CORY</name>
<gene>
    <name evidence="18" type="primary">pcrA_1</name>
    <name evidence="18" type="ORF">NCTC934_00638</name>
</gene>
<evidence type="ECO:0000259" key="17">
    <source>
        <dbReference type="PROSITE" id="PS51217"/>
    </source>
</evidence>
<feature type="domain" description="UvrD-like helicase C-terminal" evidence="17">
    <location>
        <begin position="286"/>
        <end position="581"/>
    </location>
</feature>
<dbReference type="InterPro" id="IPR027417">
    <property type="entry name" value="P-loop_NTPase"/>
</dbReference>
<comment type="catalytic activity">
    <reaction evidence="14">
        <text>ATP + H2O = ADP + phosphate + H(+)</text>
        <dbReference type="Rhea" id="RHEA:13065"/>
        <dbReference type="ChEBI" id="CHEBI:15377"/>
        <dbReference type="ChEBI" id="CHEBI:15378"/>
        <dbReference type="ChEBI" id="CHEBI:30616"/>
        <dbReference type="ChEBI" id="CHEBI:43474"/>
        <dbReference type="ChEBI" id="CHEBI:456216"/>
        <dbReference type="EC" id="5.6.2.4"/>
    </reaction>
</comment>
<dbReference type="Proteomes" id="UP000280707">
    <property type="component" value="Chromosome"/>
</dbReference>
<accession>A0ABY6TDN5</accession>
<evidence type="ECO:0000256" key="2">
    <source>
        <dbReference type="ARBA" id="ARBA00022722"/>
    </source>
</evidence>
<dbReference type="InterPro" id="IPR014017">
    <property type="entry name" value="DNA_helicase_UvrD-like_C"/>
</dbReference>
<organism evidence="18 19">
    <name type="scientific">Corynebacterium segmentosum</name>
    <dbReference type="NCBI Taxonomy" id="43990"/>
    <lineage>
        <taxon>Bacteria</taxon>
        <taxon>Bacillati</taxon>
        <taxon>Actinomycetota</taxon>
        <taxon>Actinomycetes</taxon>
        <taxon>Mycobacteriales</taxon>
        <taxon>Corynebacteriaceae</taxon>
        <taxon>Corynebacterium</taxon>
    </lineage>
</organism>